<keyword evidence="1" id="KW-0479">Metal-binding</keyword>
<dbReference type="SUPFAM" id="SSF57756">
    <property type="entry name" value="Retrovirus zinc finger-like domains"/>
    <property type="match status" value="1"/>
</dbReference>
<feature type="domain" description="CCHC-type" evidence="3">
    <location>
        <begin position="286"/>
        <end position="301"/>
    </location>
</feature>
<dbReference type="GO" id="GO:0008270">
    <property type="term" value="F:zinc ion binding"/>
    <property type="evidence" value="ECO:0007669"/>
    <property type="project" value="UniProtKB-KW"/>
</dbReference>
<dbReference type="SMART" id="SM00343">
    <property type="entry name" value="ZnF_C2HC"/>
    <property type="match status" value="2"/>
</dbReference>
<evidence type="ECO:0000256" key="2">
    <source>
        <dbReference type="SAM" id="MobiDB-lite"/>
    </source>
</evidence>
<keyword evidence="1" id="KW-0862">Zinc</keyword>
<dbReference type="Proteomes" id="UP001627154">
    <property type="component" value="Unassembled WGS sequence"/>
</dbReference>
<dbReference type="PROSITE" id="PS50158">
    <property type="entry name" value="ZF_CCHC"/>
    <property type="match status" value="2"/>
</dbReference>
<evidence type="ECO:0000259" key="3">
    <source>
        <dbReference type="PROSITE" id="PS50158"/>
    </source>
</evidence>
<protein>
    <recommendedName>
        <fullName evidence="3">CCHC-type domain-containing protein</fullName>
    </recommendedName>
</protein>
<proteinExistence type="predicted"/>
<sequence length="340" mass="38062">MSRKGRCLSTSSWLVGPGSDQKPSAPPPEEEAVVEPSLPLPPPPDKIHRDASTPNYRSIAEIEKIMPYFDGKNMSVVQFVHDCRAAKRFLRPADHEFFIALLKARVKDGASCYLQHKIFTSDDEIYDELRRAYAPSRGLLPDLLGNLSRARQATDEKVVDYGLRISRQLRAASDNIRENLEPNLVPGALESAAISALASFTRGLRREVEEVVDRQNPKSLEAAIDLAIMAEAKIADRAAFDNDPPKNLQRVRTIQPSSQTPRLCYNCNKEGHIARYCRAPRPGVICRSCNKEGHIARYCPEHLNENASRQSNATATRPSQSAFKTESSWRSTHLTPYSRQ</sequence>
<dbReference type="EMBL" id="JBJJXI010000106">
    <property type="protein sequence ID" value="KAL3392264.1"/>
    <property type="molecule type" value="Genomic_DNA"/>
</dbReference>
<dbReference type="Pfam" id="PF00098">
    <property type="entry name" value="zf-CCHC"/>
    <property type="match status" value="2"/>
</dbReference>
<organism evidence="4 5">
    <name type="scientific">Trichogramma kaykai</name>
    <dbReference type="NCBI Taxonomy" id="54128"/>
    <lineage>
        <taxon>Eukaryota</taxon>
        <taxon>Metazoa</taxon>
        <taxon>Ecdysozoa</taxon>
        <taxon>Arthropoda</taxon>
        <taxon>Hexapoda</taxon>
        <taxon>Insecta</taxon>
        <taxon>Pterygota</taxon>
        <taxon>Neoptera</taxon>
        <taxon>Endopterygota</taxon>
        <taxon>Hymenoptera</taxon>
        <taxon>Apocrita</taxon>
        <taxon>Proctotrupomorpha</taxon>
        <taxon>Chalcidoidea</taxon>
        <taxon>Trichogrammatidae</taxon>
        <taxon>Trichogramma</taxon>
    </lineage>
</organism>
<evidence type="ECO:0000313" key="5">
    <source>
        <dbReference type="Proteomes" id="UP001627154"/>
    </source>
</evidence>
<dbReference type="Gene3D" id="4.10.60.10">
    <property type="entry name" value="Zinc finger, CCHC-type"/>
    <property type="match status" value="1"/>
</dbReference>
<dbReference type="InterPro" id="IPR036875">
    <property type="entry name" value="Znf_CCHC_sf"/>
</dbReference>
<feature type="region of interest" description="Disordered" evidence="2">
    <location>
        <begin position="308"/>
        <end position="340"/>
    </location>
</feature>
<evidence type="ECO:0000313" key="4">
    <source>
        <dbReference type="EMBL" id="KAL3392264.1"/>
    </source>
</evidence>
<gene>
    <name evidence="4" type="ORF">TKK_013093</name>
</gene>
<comment type="caution">
    <text evidence="4">The sequence shown here is derived from an EMBL/GenBank/DDBJ whole genome shotgun (WGS) entry which is preliminary data.</text>
</comment>
<keyword evidence="5" id="KW-1185">Reference proteome</keyword>
<dbReference type="InterPro" id="IPR001878">
    <property type="entry name" value="Znf_CCHC"/>
</dbReference>
<dbReference type="AlphaFoldDB" id="A0ABD2WHD3"/>
<name>A0ABD2WHD3_9HYME</name>
<evidence type="ECO:0000256" key="1">
    <source>
        <dbReference type="PROSITE-ProRule" id="PRU00047"/>
    </source>
</evidence>
<keyword evidence="1" id="KW-0863">Zinc-finger</keyword>
<feature type="domain" description="CCHC-type" evidence="3">
    <location>
        <begin position="264"/>
        <end position="278"/>
    </location>
</feature>
<reference evidence="4 5" key="1">
    <citation type="journal article" date="2024" name="bioRxiv">
        <title>A reference genome for Trichogramma kaykai: A tiny desert-dwelling parasitoid wasp with competing sex-ratio distorters.</title>
        <authorList>
            <person name="Culotta J."/>
            <person name="Lindsey A.R."/>
        </authorList>
    </citation>
    <scope>NUCLEOTIDE SEQUENCE [LARGE SCALE GENOMIC DNA]</scope>
    <source>
        <strain evidence="4 5">KSX58</strain>
    </source>
</reference>
<feature type="region of interest" description="Disordered" evidence="2">
    <location>
        <begin position="1"/>
        <end position="53"/>
    </location>
</feature>
<accession>A0ABD2WHD3</accession>